<protein>
    <submittedName>
        <fullName evidence="3">Iron dicitrate transport regulator FecR</fullName>
    </submittedName>
</protein>
<dbReference type="InterPro" id="IPR006860">
    <property type="entry name" value="FecR"/>
</dbReference>
<dbReference type="AlphaFoldDB" id="A0A139BY64"/>
<keyword evidence="1" id="KW-0732">Signal</keyword>
<dbReference type="Pfam" id="PF04773">
    <property type="entry name" value="FecR"/>
    <property type="match status" value="1"/>
</dbReference>
<gene>
    <name evidence="3" type="ORF">AWT59_0056</name>
</gene>
<reference evidence="3 4" key="2">
    <citation type="submission" date="2016-03" db="EMBL/GenBank/DDBJ databases">
        <title>New uncultured bacterium of the family Gallionellaceae from acid mine drainage: description and reconstruction of genome based on metagenomic analysis of microbial community.</title>
        <authorList>
            <person name="Kadnikov V."/>
            <person name="Ivasenko D."/>
            <person name="Beletsky A."/>
            <person name="Mardanov A."/>
            <person name="Danilova E."/>
            <person name="Pimenov N."/>
            <person name="Karnachuk O."/>
            <person name="Ravin N."/>
        </authorList>
    </citation>
    <scope>NUCLEOTIDE SEQUENCE [LARGE SCALE GENOMIC DNA]</scope>
    <source>
        <strain evidence="3">ShG14-8</strain>
    </source>
</reference>
<accession>A0A139BY64</accession>
<feature type="chain" id="PRO_5007484059" evidence="1">
    <location>
        <begin position="27"/>
        <end position="302"/>
    </location>
</feature>
<evidence type="ECO:0000256" key="1">
    <source>
        <dbReference type="SAM" id="SignalP"/>
    </source>
</evidence>
<organism evidence="3 4">
    <name type="scientific">Candidatus Gallionella acididurans</name>
    <dbReference type="NCBI Taxonomy" id="1796491"/>
    <lineage>
        <taxon>Bacteria</taxon>
        <taxon>Pseudomonadati</taxon>
        <taxon>Pseudomonadota</taxon>
        <taxon>Betaproteobacteria</taxon>
        <taxon>Nitrosomonadales</taxon>
        <taxon>Gallionellaceae</taxon>
        <taxon>Gallionella</taxon>
    </lineage>
</organism>
<proteinExistence type="predicted"/>
<dbReference type="EMBL" id="LSLI01000001">
    <property type="protein sequence ID" value="KXS33841.1"/>
    <property type="molecule type" value="Genomic_DNA"/>
</dbReference>
<name>A0A139BY64_9PROT</name>
<comment type="caution">
    <text evidence="3">The sequence shown here is derived from an EMBL/GenBank/DDBJ whole genome shotgun (WGS) entry which is preliminary data.</text>
</comment>
<dbReference type="PROSITE" id="PS51257">
    <property type="entry name" value="PROKAR_LIPOPROTEIN"/>
    <property type="match status" value="1"/>
</dbReference>
<evidence type="ECO:0000259" key="2">
    <source>
        <dbReference type="Pfam" id="PF04773"/>
    </source>
</evidence>
<reference evidence="3 4" key="1">
    <citation type="submission" date="2016-02" db="EMBL/GenBank/DDBJ databases">
        <authorList>
            <person name="Wen L."/>
            <person name="He K."/>
            <person name="Yang H."/>
        </authorList>
    </citation>
    <scope>NUCLEOTIDE SEQUENCE [LARGE SCALE GENOMIC DNA]</scope>
    <source>
        <strain evidence="3">ShG14-8</strain>
    </source>
</reference>
<sequence>MKSLGNALFHLAAALALACACGSVYAAVAGHVQFVYGTVQLTTGTGKAHAIQKGDAVSEGDTLTTAATASAQISMEDGGFIAVRPDTSLKFDSFRFAGKQDGNEQSFFSLFKGGFRAITGLIGKINKANYRITTPSATLGIRGTDHEILVVAPGSAMALLAPVGTYDKVNLGETTLTTGKGTLSILPNQMGYAGAADQMPHLQPLNLKIFTVAPAPQAKGGVDDQDIRDNAVVDNVLQGSLPGGALSLNTGVMQGQGLVVGSMANTNFILQPITATVTTTTPSLSVTGQPITTTTTKILSLF</sequence>
<dbReference type="PANTHER" id="PTHR38731">
    <property type="entry name" value="LIPL45-RELATED LIPOPROTEIN-RELATED"/>
    <property type="match status" value="1"/>
</dbReference>
<evidence type="ECO:0000313" key="4">
    <source>
        <dbReference type="Proteomes" id="UP000070578"/>
    </source>
</evidence>
<evidence type="ECO:0000313" key="3">
    <source>
        <dbReference type="EMBL" id="KXS33841.1"/>
    </source>
</evidence>
<feature type="signal peptide" evidence="1">
    <location>
        <begin position="1"/>
        <end position="26"/>
    </location>
</feature>
<dbReference type="Proteomes" id="UP000070578">
    <property type="component" value="Unassembled WGS sequence"/>
</dbReference>
<feature type="domain" description="FecR protein" evidence="2">
    <location>
        <begin position="61"/>
        <end position="146"/>
    </location>
</feature>